<protein>
    <recommendedName>
        <fullName evidence="7">Flavin-containing monooxygenase</fullName>
        <ecNumber evidence="7">1.-.-.-</ecNumber>
    </recommendedName>
</protein>
<comment type="subcellular location">
    <subcellularLocation>
        <location evidence="6">Endoplasmic reticulum membrane</location>
    </subcellularLocation>
</comment>
<gene>
    <name evidence="10" type="primary">LOC101862564</name>
</gene>
<keyword evidence="9" id="KW-1185">Reference proteome</keyword>
<dbReference type="InterPro" id="IPR020946">
    <property type="entry name" value="Flavin_mOase-like"/>
</dbReference>
<keyword evidence="5 6" id="KW-0560">Oxidoreductase</keyword>
<evidence type="ECO:0000256" key="7">
    <source>
        <dbReference type="RuleBase" id="RU361177"/>
    </source>
</evidence>
<evidence type="ECO:0000256" key="3">
    <source>
        <dbReference type="ARBA" id="ARBA00022827"/>
    </source>
</evidence>
<dbReference type="InterPro" id="IPR036188">
    <property type="entry name" value="FAD/NAD-bd_sf"/>
</dbReference>
<keyword evidence="6" id="KW-0256">Endoplasmic reticulum</keyword>
<evidence type="ECO:0000313" key="9">
    <source>
        <dbReference type="Proteomes" id="UP000694888"/>
    </source>
</evidence>
<evidence type="ECO:0000256" key="6">
    <source>
        <dbReference type="PIRNR" id="PIRNR000332"/>
    </source>
</evidence>
<dbReference type="GO" id="GO:0004497">
    <property type="term" value="F:monooxygenase activity"/>
    <property type="evidence" value="ECO:0007669"/>
    <property type="project" value="UniProtKB-KW"/>
</dbReference>
<accession>A0ABM1VP43</accession>
<keyword evidence="6 7" id="KW-0503">Monooxygenase</keyword>
<dbReference type="PIRSF" id="PIRSF000332">
    <property type="entry name" value="FMO"/>
    <property type="match status" value="1"/>
</dbReference>
<sequence length="553" mass="62475">MASQKRVCVIGAGVSGLLAIKECLAEGFLPTCYESDSDIGGTWNQSKDPAHTLTPMVWDSLVVNTPGYLTLASDFPPPPELTPYFSWKEMKSYWDRYADHFKLRPYIHLNTQVVKVRRASDHTATGRWEVNTAPHSGRSNEKTPEQVEKITTEIFDAVIVCSGYYRVPRYPSVPGMETFPGSVTHSFFHKSRHPYFGKKVLVVGCGLSAVDVAEDIARDAESTAMALGHGIWIMPRLASGGIPLLEKIPRRFFHSPHVEVLINNFKMYEGGQFLDHTGSRVRPNALPCVSPGGVSNNFQLDVMSGKIQIYSYLKRLSGRTAFFSDGSSVNEIDAIVFCTGYDTDLSMLEDNIIDENGRMELYHMVFPLDRSHNTLLFVGQMGSDIALPPVSELQARMATKVLAGKVELPPQRKMRQCVDSLNEATLRRRKRYSYFLPGFKMMENIAVDLGVYPSFCTLLLRDPMLAWRVWYGPIYSAHYRLLGPDNNWEDARRISHLAYESRGKFSHTHRTVEPLVRNDVKAARRQRAIRVFFTLVLPICASTLLYSFHCRGR</sequence>
<keyword evidence="3 6" id="KW-0274">FAD</keyword>
<feature type="transmembrane region" description="Helical" evidence="8">
    <location>
        <begin position="528"/>
        <end position="548"/>
    </location>
</feature>
<keyword evidence="6 8" id="KW-0472">Membrane</keyword>
<evidence type="ECO:0000256" key="5">
    <source>
        <dbReference type="ARBA" id="ARBA00023002"/>
    </source>
</evidence>
<dbReference type="GeneID" id="101862564"/>
<dbReference type="PANTHER" id="PTHR23023">
    <property type="entry name" value="DIMETHYLANILINE MONOOXYGENASE"/>
    <property type="match status" value="1"/>
</dbReference>
<dbReference type="Pfam" id="PF00743">
    <property type="entry name" value="FMO-like"/>
    <property type="match status" value="1"/>
</dbReference>
<dbReference type="InterPro" id="IPR000960">
    <property type="entry name" value="Flavin_mOase"/>
</dbReference>
<dbReference type="InterPro" id="IPR050346">
    <property type="entry name" value="FMO-like"/>
</dbReference>
<comment type="cofactor">
    <cofactor evidence="6 7">
        <name>FAD</name>
        <dbReference type="ChEBI" id="CHEBI:57692"/>
    </cofactor>
</comment>
<evidence type="ECO:0000256" key="8">
    <source>
        <dbReference type="SAM" id="Phobius"/>
    </source>
</evidence>
<evidence type="ECO:0000256" key="1">
    <source>
        <dbReference type="ARBA" id="ARBA00009183"/>
    </source>
</evidence>
<dbReference type="PRINTS" id="PR00370">
    <property type="entry name" value="FMOXYGENASE"/>
</dbReference>
<dbReference type="Proteomes" id="UP000694888">
    <property type="component" value="Unplaced"/>
</dbReference>
<keyword evidence="4 6" id="KW-0521">NADP</keyword>
<dbReference type="EC" id="1.-.-.-" evidence="7"/>
<proteinExistence type="inferred from homology"/>
<organism evidence="9 10">
    <name type="scientific">Aplysia californica</name>
    <name type="common">California sea hare</name>
    <dbReference type="NCBI Taxonomy" id="6500"/>
    <lineage>
        <taxon>Eukaryota</taxon>
        <taxon>Metazoa</taxon>
        <taxon>Spiralia</taxon>
        <taxon>Lophotrochozoa</taxon>
        <taxon>Mollusca</taxon>
        <taxon>Gastropoda</taxon>
        <taxon>Heterobranchia</taxon>
        <taxon>Euthyneura</taxon>
        <taxon>Tectipleura</taxon>
        <taxon>Aplysiida</taxon>
        <taxon>Aplysioidea</taxon>
        <taxon>Aplysiidae</taxon>
        <taxon>Aplysia</taxon>
    </lineage>
</organism>
<evidence type="ECO:0000256" key="2">
    <source>
        <dbReference type="ARBA" id="ARBA00022630"/>
    </source>
</evidence>
<dbReference type="RefSeq" id="XP_035824185.1">
    <property type="nucleotide sequence ID" value="XM_035968292.1"/>
</dbReference>
<name>A0ABM1VP43_APLCA</name>
<keyword evidence="8" id="KW-1133">Transmembrane helix</keyword>
<reference evidence="10" key="1">
    <citation type="submission" date="2025-08" db="UniProtKB">
        <authorList>
            <consortium name="RefSeq"/>
        </authorList>
    </citation>
    <scope>IDENTIFICATION</scope>
</reference>
<keyword evidence="2 6" id="KW-0285">Flavoprotein</keyword>
<dbReference type="SUPFAM" id="SSF51905">
    <property type="entry name" value="FAD/NAD(P)-binding domain"/>
    <property type="match status" value="1"/>
</dbReference>
<comment type="similarity">
    <text evidence="1 6 7">Belongs to the FMO family.</text>
</comment>
<evidence type="ECO:0000313" key="10">
    <source>
        <dbReference type="RefSeq" id="XP_035824185.1"/>
    </source>
</evidence>
<keyword evidence="8" id="KW-0812">Transmembrane</keyword>
<evidence type="ECO:0000256" key="4">
    <source>
        <dbReference type="ARBA" id="ARBA00022857"/>
    </source>
</evidence>
<dbReference type="Gene3D" id="3.50.50.60">
    <property type="entry name" value="FAD/NAD(P)-binding domain"/>
    <property type="match status" value="1"/>
</dbReference>